<dbReference type="EnsemblMetazoa" id="XM_016986380">
    <property type="protein sequence ID" value="XP_016841869"/>
    <property type="gene ID" value="LOC100116377"/>
</dbReference>
<name>A0A7M7ISE4_NASVI</name>
<feature type="chain" id="PRO_5029794432" description="Glucuronosyltransferase" evidence="5">
    <location>
        <begin position="20"/>
        <end position="524"/>
    </location>
</feature>
<keyword evidence="4" id="KW-1133">Transmembrane helix</keyword>
<evidence type="ECO:0000256" key="4">
    <source>
        <dbReference type="SAM" id="Phobius"/>
    </source>
</evidence>
<dbReference type="KEGG" id="nvi:100116377"/>
<keyword evidence="4" id="KW-0812">Transmembrane</keyword>
<dbReference type="InterPro" id="IPR002213">
    <property type="entry name" value="UDP_glucos_trans"/>
</dbReference>
<dbReference type="GO" id="GO:0008194">
    <property type="term" value="F:UDP-glycosyltransferase activity"/>
    <property type="evidence" value="ECO:0007669"/>
    <property type="project" value="InterPro"/>
</dbReference>
<keyword evidence="3" id="KW-0808">Transferase</keyword>
<dbReference type="PANTHER" id="PTHR48043:SF114">
    <property type="entry name" value="IP04436P-RELATED"/>
    <property type="match status" value="1"/>
</dbReference>
<dbReference type="OrthoDB" id="5835829at2759"/>
<dbReference type="RefSeq" id="XP_016841869.2">
    <property type="nucleotide sequence ID" value="XM_016986380.2"/>
</dbReference>
<dbReference type="OMA" id="KHANDYM"/>
<evidence type="ECO:0008006" key="8">
    <source>
        <dbReference type="Google" id="ProtNLM"/>
    </source>
</evidence>
<dbReference type="Proteomes" id="UP000002358">
    <property type="component" value="Unassembled WGS sequence"/>
</dbReference>
<dbReference type="FunCoup" id="A0A7M7ISE4">
    <property type="interactions" value="171"/>
</dbReference>
<proteinExistence type="inferred from homology"/>
<dbReference type="Pfam" id="PF00201">
    <property type="entry name" value="UDPGT"/>
    <property type="match status" value="1"/>
</dbReference>
<protein>
    <recommendedName>
        <fullName evidence="8">Glucuronosyltransferase</fullName>
    </recommendedName>
</protein>
<dbReference type="SMR" id="A0A7M7ISE4"/>
<keyword evidence="4" id="KW-0472">Membrane</keyword>
<comment type="similarity">
    <text evidence="1">Belongs to the UDP-glycosyltransferase family.</text>
</comment>
<dbReference type="Gene3D" id="3.40.50.2000">
    <property type="entry name" value="Glycogen Phosphorylase B"/>
    <property type="match status" value="1"/>
</dbReference>
<evidence type="ECO:0000313" key="7">
    <source>
        <dbReference type="Proteomes" id="UP000002358"/>
    </source>
</evidence>
<keyword evidence="2" id="KW-0328">Glycosyltransferase</keyword>
<evidence type="ECO:0000313" key="6">
    <source>
        <dbReference type="EnsemblMetazoa" id="XP_016841869"/>
    </source>
</evidence>
<feature type="transmembrane region" description="Helical" evidence="4">
    <location>
        <begin position="484"/>
        <end position="507"/>
    </location>
</feature>
<keyword evidence="5" id="KW-0732">Signal</keyword>
<evidence type="ECO:0000256" key="2">
    <source>
        <dbReference type="ARBA" id="ARBA00022676"/>
    </source>
</evidence>
<dbReference type="InParanoid" id="A0A7M7ISE4"/>
<reference evidence="6" key="1">
    <citation type="submission" date="2021-01" db="UniProtKB">
        <authorList>
            <consortium name="EnsemblMetazoa"/>
        </authorList>
    </citation>
    <scope>IDENTIFICATION</scope>
</reference>
<dbReference type="CDD" id="cd03784">
    <property type="entry name" value="GT1_Gtf-like"/>
    <property type="match status" value="1"/>
</dbReference>
<dbReference type="AlphaFoldDB" id="A0A7M7ISE4"/>
<accession>A0A7M7ISE4</accession>
<keyword evidence="7" id="KW-1185">Reference proteome</keyword>
<dbReference type="InterPro" id="IPR050271">
    <property type="entry name" value="UDP-glycosyltransferase"/>
</dbReference>
<evidence type="ECO:0000256" key="1">
    <source>
        <dbReference type="ARBA" id="ARBA00009995"/>
    </source>
</evidence>
<evidence type="ECO:0000256" key="5">
    <source>
        <dbReference type="SAM" id="SignalP"/>
    </source>
</evidence>
<feature type="signal peptide" evidence="5">
    <location>
        <begin position="1"/>
        <end position="19"/>
    </location>
</feature>
<sequence length="524" mass="60538">MDLRSIFLFLFLGLSVSDGYRILAIFPFDGKSHFGVLNSVVKDLASGGHQVDVMSNFPPKESFPNLTHIVTLPVAGAQSRIDYNLIFYPEKEADWLHDKKRRMCDFLGLPKVAELIRNPPTNPPYDLLLVHVLTGYQCLAAIGYKWNIPVVGVVTTTLYAQMHHIIGNPLNLALTTSHFGFYKEKLDFWDRVHNVVQTYRVISKFYGYAKDQDYYIKKHLGNDLPSYRQLEKNIALMFTSSHYTYHGVTPKTPGLIEIGGINIKNDTSELPADLKKFLDKRKDGFIYFSFGSLVAIETLPHEVLERFYSAIRKISPVKVLMRVPHPDDMPKNMPDNVYKFSWLPQQKVFQHPEIKGFVTHGGAVSTQEAVYYGVPMICVPFFAEQFINCDILSHKNSSLTLDIYRNQRLTQDDYNHAFREIITNPMYKESVRKFSRVYRDRPRSPKETLLYWTEYVIRHGKNILKSPAVNLEWYQSDLLDVHAFLFTCVMLTLFFTVLIARFIITFVSRKVMTKTLKKSSKKIN</sequence>
<dbReference type="GeneID" id="100116377"/>
<organism evidence="6 7">
    <name type="scientific">Nasonia vitripennis</name>
    <name type="common">Parasitic wasp</name>
    <dbReference type="NCBI Taxonomy" id="7425"/>
    <lineage>
        <taxon>Eukaryota</taxon>
        <taxon>Metazoa</taxon>
        <taxon>Ecdysozoa</taxon>
        <taxon>Arthropoda</taxon>
        <taxon>Hexapoda</taxon>
        <taxon>Insecta</taxon>
        <taxon>Pterygota</taxon>
        <taxon>Neoptera</taxon>
        <taxon>Endopterygota</taxon>
        <taxon>Hymenoptera</taxon>
        <taxon>Apocrita</taxon>
        <taxon>Proctotrupomorpha</taxon>
        <taxon>Chalcidoidea</taxon>
        <taxon>Pteromalidae</taxon>
        <taxon>Pteromalinae</taxon>
        <taxon>Nasonia</taxon>
    </lineage>
</organism>
<dbReference type="FunFam" id="3.40.50.2000:FF:000021">
    <property type="entry name" value="UDP-glucuronosyltransferase"/>
    <property type="match status" value="1"/>
</dbReference>
<evidence type="ECO:0000256" key="3">
    <source>
        <dbReference type="ARBA" id="ARBA00022679"/>
    </source>
</evidence>
<dbReference type="PANTHER" id="PTHR48043">
    <property type="entry name" value="EG:EG0003.4 PROTEIN-RELATED"/>
    <property type="match status" value="1"/>
</dbReference>
<dbReference type="SUPFAM" id="SSF53756">
    <property type="entry name" value="UDP-Glycosyltransferase/glycogen phosphorylase"/>
    <property type="match status" value="1"/>
</dbReference>